<dbReference type="Proteomes" id="UP000191672">
    <property type="component" value="Unassembled WGS sequence"/>
</dbReference>
<dbReference type="InterPro" id="IPR002915">
    <property type="entry name" value="DeoC/FbaB/LacD_aldolase"/>
</dbReference>
<accession>A0A1V6Q2C8</accession>
<dbReference type="AlphaFoldDB" id="A0A1V6Q2C8"/>
<reference evidence="10" key="1">
    <citation type="journal article" date="2017" name="Nat. Microbiol.">
        <title>Global analysis of biosynthetic gene clusters reveals vast potential of secondary metabolite production in Penicillium species.</title>
        <authorList>
            <person name="Nielsen J.C."/>
            <person name="Grijseels S."/>
            <person name="Prigent S."/>
            <person name="Ji B."/>
            <person name="Dainat J."/>
            <person name="Nielsen K.F."/>
            <person name="Frisvad J.C."/>
            <person name="Workman M."/>
            <person name="Nielsen J."/>
        </authorList>
    </citation>
    <scope>NUCLEOTIDE SEQUENCE [LARGE SCALE GENOMIC DNA]</scope>
    <source>
        <strain evidence="10">IBT 31811</strain>
    </source>
</reference>
<evidence type="ECO:0000256" key="7">
    <source>
        <dbReference type="ARBA" id="ARBA00048791"/>
    </source>
</evidence>
<evidence type="ECO:0000313" key="9">
    <source>
        <dbReference type="EMBL" id="OQD83385.1"/>
    </source>
</evidence>
<dbReference type="GO" id="GO:0005737">
    <property type="term" value="C:cytoplasm"/>
    <property type="evidence" value="ECO:0007669"/>
    <property type="project" value="InterPro"/>
</dbReference>
<sequence>MSAIPTTDAEWAQKISNMKQQLPARSLSQPAIPLRINRTIDHTLLKTPIDASQIDTLCQEALEQDFAAVCVRLEHVSRAAALVKDSNTLVACVIAFPEGTHETVEKVREAKEAVAQGARELDMVIRYELLKEGRYTEVYDDILAVRKAAPSPIVLKAILEASVLDKEQLIDATIVACMAGVDFIKTSTGWNGGATIQHVTLMRTAADMCDRSCMIKASGGIRSAGDVGRMLEAGAHRIGTSAGVKIMHEVNDEEVLEQGTSHATY</sequence>
<dbReference type="UniPathway" id="UPA00002">
    <property type="reaction ID" value="UER00468"/>
</dbReference>
<organism evidence="9 10">
    <name type="scientific">Penicillium antarcticum</name>
    <dbReference type="NCBI Taxonomy" id="416450"/>
    <lineage>
        <taxon>Eukaryota</taxon>
        <taxon>Fungi</taxon>
        <taxon>Dikarya</taxon>
        <taxon>Ascomycota</taxon>
        <taxon>Pezizomycotina</taxon>
        <taxon>Eurotiomycetes</taxon>
        <taxon>Eurotiomycetidae</taxon>
        <taxon>Eurotiales</taxon>
        <taxon>Aspergillaceae</taxon>
        <taxon>Penicillium</taxon>
    </lineage>
</organism>
<evidence type="ECO:0000256" key="8">
    <source>
        <dbReference type="PIRSR" id="PIRSR001357-50"/>
    </source>
</evidence>
<keyword evidence="10" id="KW-1185">Reference proteome</keyword>
<dbReference type="GO" id="GO:0004139">
    <property type="term" value="F:deoxyribose-phosphate aldolase activity"/>
    <property type="evidence" value="ECO:0007669"/>
    <property type="project" value="UniProtKB-EC"/>
</dbReference>
<dbReference type="PANTHER" id="PTHR10889:SF1">
    <property type="entry name" value="DEOXYRIBOSE-PHOSPHATE ALDOLASE"/>
    <property type="match status" value="1"/>
</dbReference>
<dbReference type="GO" id="GO:0046386">
    <property type="term" value="P:deoxyribose phosphate catabolic process"/>
    <property type="evidence" value="ECO:0007669"/>
    <property type="project" value="UniProtKB-UniPathway"/>
</dbReference>
<dbReference type="Gene3D" id="3.20.20.70">
    <property type="entry name" value="Aldolase class I"/>
    <property type="match status" value="1"/>
</dbReference>
<evidence type="ECO:0000256" key="3">
    <source>
        <dbReference type="ARBA" id="ARBA00022490"/>
    </source>
</evidence>
<dbReference type="EC" id="4.1.2.4" evidence="2"/>
<dbReference type="GO" id="GO:0009264">
    <property type="term" value="P:deoxyribonucleotide catabolic process"/>
    <property type="evidence" value="ECO:0007669"/>
    <property type="project" value="InterPro"/>
</dbReference>
<dbReference type="SMART" id="SM01133">
    <property type="entry name" value="DeoC"/>
    <property type="match status" value="1"/>
</dbReference>
<evidence type="ECO:0000256" key="4">
    <source>
        <dbReference type="ARBA" id="ARBA00023239"/>
    </source>
</evidence>
<dbReference type="Pfam" id="PF01791">
    <property type="entry name" value="DeoC"/>
    <property type="match status" value="1"/>
</dbReference>
<dbReference type="InterPro" id="IPR013785">
    <property type="entry name" value="Aldolase_TIM"/>
</dbReference>
<dbReference type="EMBL" id="MDYN01000017">
    <property type="protein sequence ID" value="OQD83385.1"/>
    <property type="molecule type" value="Genomic_DNA"/>
</dbReference>
<dbReference type="PANTHER" id="PTHR10889">
    <property type="entry name" value="DEOXYRIBOSE-PHOSPHATE ALDOLASE"/>
    <property type="match status" value="1"/>
</dbReference>
<feature type="active site" description="Proton donor/acceptor" evidence="8">
    <location>
        <position position="216"/>
    </location>
</feature>
<comment type="similarity">
    <text evidence="1">Belongs to the DeoC/FbaB aldolase family. DeoC type 1 subfamily.</text>
</comment>
<name>A0A1V6Q2C8_9EURO</name>
<dbReference type="FunFam" id="3.20.20.70:FF:000044">
    <property type="entry name" value="Deoxyribose-phosphate aldolase"/>
    <property type="match status" value="1"/>
</dbReference>
<dbReference type="PIRSF" id="PIRSF001357">
    <property type="entry name" value="DeoC"/>
    <property type="match status" value="1"/>
</dbReference>
<keyword evidence="3" id="KW-0963">Cytoplasm</keyword>
<dbReference type="SUPFAM" id="SSF51569">
    <property type="entry name" value="Aldolase"/>
    <property type="match status" value="1"/>
</dbReference>
<protein>
    <recommendedName>
        <fullName evidence="2">deoxyribose-phosphate aldolase</fullName>
        <ecNumber evidence="2">4.1.2.4</ecNumber>
    </recommendedName>
    <alternativeName>
        <fullName evidence="6">2-deoxy-D-ribose 5-phosphate aldolase</fullName>
    </alternativeName>
</protein>
<dbReference type="HAMAP" id="MF_00114">
    <property type="entry name" value="DeoC_type1"/>
    <property type="match status" value="1"/>
</dbReference>
<dbReference type="STRING" id="416450.A0A1V6Q2C8"/>
<comment type="catalytic activity">
    <reaction evidence="7">
        <text>2-deoxy-D-ribose 5-phosphate = D-glyceraldehyde 3-phosphate + acetaldehyde</text>
        <dbReference type="Rhea" id="RHEA:12821"/>
        <dbReference type="ChEBI" id="CHEBI:15343"/>
        <dbReference type="ChEBI" id="CHEBI:59776"/>
        <dbReference type="ChEBI" id="CHEBI:62877"/>
        <dbReference type="EC" id="4.1.2.4"/>
    </reaction>
</comment>
<evidence type="ECO:0000313" key="10">
    <source>
        <dbReference type="Proteomes" id="UP000191672"/>
    </source>
</evidence>
<evidence type="ECO:0000256" key="1">
    <source>
        <dbReference type="ARBA" id="ARBA00010936"/>
    </source>
</evidence>
<dbReference type="InterPro" id="IPR011343">
    <property type="entry name" value="DeoC"/>
</dbReference>
<dbReference type="OrthoDB" id="70823at2759"/>
<proteinExistence type="inferred from homology"/>
<evidence type="ECO:0000256" key="6">
    <source>
        <dbReference type="ARBA" id="ARBA00032755"/>
    </source>
</evidence>
<dbReference type="InterPro" id="IPR028581">
    <property type="entry name" value="DeoC_typeI"/>
</dbReference>
<feature type="active site" description="Schiff-base intermediate with acetaldehyde" evidence="8">
    <location>
        <position position="185"/>
    </location>
</feature>
<gene>
    <name evidence="9" type="ORF">PENANT_c017G04761</name>
</gene>
<dbReference type="GO" id="GO:0016052">
    <property type="term" value="P:carbohydrate catabolic process"/>
    <property type="evidence" value="ECO:0007669"/>
    <property type="project" value="TreeGrafter"/>
</dbReference>
<keyword evidence="5 8" id="KW-0704">Schiff base</keyword>
<keyword evidence="4" id="KW-0456">Lyase</keyword>
<dbReference type="CDD" id="cd00959">
    <property type="entry name" value="DeoC"/>
    <property type="match status" value="1"/>
</dbReference>
<evidence type="ECO:0000256" key="5">
    <source>
        <dbReference type="ARBA" id="ARBA00023270"/>
    </source>
</evidence>
<dbReference type="NCBIfam" id="TIGR00126">
    <property type="entry name" value="deoC"/>
    <property type="match status" value="1"/>
</dbReference>
<evidence type="ECO:0000256" key="2">
    <source>
        <dbReference type="ARBA" id="ARBA00012515"/>
    </source>
</evidence>
<comment type="caution">
    <text evidence="9">The sequence shown here is derived from an EMBL/GenBank/DDBJ whole genome shotgun (WGS) entry which is preliminary data.</text>
</comment>